<keyword evidence="2" id="KW-0813">Transport</keyword>
<dbReference type="PROSITE" id="PS00018">
    <property type="entry name" value="EF_HAND_1"/>
    <property type="match status" value="2"/>
</dbReference>
<feature type="transmembrane region" description="Helical" evidence="9">
    <location>
        <begin position="115"/>
        <end position="138"/>
    </location>
</feature>
<keyword evidence="6 9" id="KW-1133">Transmembrane helix</keyword>
<dbReference type="InterPro" id="IPR004837">
    <property type="entry name" value="NaCa_Exmemb"/>
</dbReference>
<dbReference type="InterPro" id="IPR011992">
    <property type="entry name" value="EF-hand-dom_pair"/>
</dbReference>
<keyword evidence="8 9" id="KW-0472">Membrane</keyword>
<proteinExistence type="predicted"/>
<dbReference type="Proteomes" id="UP000231279">
    <property type="component" value="Unassembled WGS sequence"/>
</dbReference>
<comment type="caution">
    <text evidence="12">The sequence shown here is derived from an EMBL/GenBank/DDBJ whole genome shotgun (WGS) entry which is preliminary data.</text>
</comment>
<feature type="transmembrane region" description="Helical" evidence="9">
    <location>
        <begin position="593"/>
        <end position="611"/>
    </location>
</feature>
<feature type="signal peptide" evidence="10">
    <location>
        <begin position="1"/>
        <end position="20"/>
    </location>
</feature>
<evidence type="ECO:0000256" key="9">
    <source>
        <dbReference type="SAM" id="Phobius"/>
    </source>
</evidence>
<name>A0A2G9I745_9LAMI</name>
<evidence type="ECO:0000256" key="8">
    <source>
        <dbReference type="ARBA" id="ARBA00023136"/>
    </source>
</evidence>
<dbReference type="SMART" id="SM00054">
    <property type="entry name" value="EFh"/>
    <property type="match status" value="3"/>
</dbReference>
<dbReference type="GO" id="GO:0016020">
    <property type="term" value="C:membrane"/>
    <property type="evidence" value="ECO:0007669"/>
    <property type="project" value="InterPro"/>
</dbReference>
<reference evidence="13" key="1">
    <citation type="journal article" date="2018" name="Gigascience">
        <title>Genome assembly of the Pink Ipe (Handroanthus impetiginosus, Bignoniaceae), a highly valued, ecologically keystone Neotropical timber forest tree.</title>
        <authorList>
            <person name="Silva-Junior O.B."/>
            <person name="Grattapaglia D."/>
            <person name="Novaes E."/>
            <person name="Collevatti R.G."/>
        </authorList>
    </citation>
    <scope>NUCLEOTIDE SEQUENCE [LARGE SCALE GENOMIC DNA]</scope>
    <source>
        <strain evidence="13">cv. UFG-1</strain>
    </source>
</reference>
<dbReference type="GO" id="GO:0005509">
    <property type="term" value="F:calcium ion binding"/>
    <property type="evidence" value="ECO:0007669"/>
    <property type="project" value="InterPro"/>
</dbReference>
<feature type="transmembrane region" description="Helical" evidence="9">
    <location>
        <begin position="226"/>
        <end position="244"/>
    </location>
</feature>
<dbReference type="InterPro" id="IPR004713">
    <property type="entry name" value="CaH_exchang"/>
</dbReference>
<evidence type="ECO:0000313" key="13">
    <source>
        <dbReference type="Proteomes" id="UP000231279"/>
    </source>
</evidence>
<dbReference type="PANTHER" id="PTHR31503">
    <property type="entry name" value="VACUOLAR CALCIUM ION TRANSPORTER"/>
    <property type="match status" value="1"/>
</dbReference>
<dbReference type="PANTHER" id="PTHR31503:SF85">
    <property type="entry name" value="CALCIUM-BINDING EF-HAND FAMILY PROTEIN"/>
    <property type="match status" value="1"/>
</dbReference>
<evidence type="ECO:0000256" key="6">
    <source>
        <dbReference type="ARBA" id="ARBA00022989"/>
    </source>
</evidence>
<evidence type="ECO:0000256" key="4">
    <source>
        <dbReference type="ARBA" id="ARBA00022692"/>
    </source>
</evidence>
<dbReference type="Gene3D" id="1.10.238.10">
    <property type="entry name" value="EF-hand"/>
    <property type="match status" value="1"/>
</dbReference>
<feature type="transmembrane region" description="Helical" evidence="9">
    <location>
        <begin position="551"/>
        <end position="572"/>
    </location>
</feature>
<dbReference type="PROSITE" id="PS50222">
    <property type="entry name" value="EF_HAND_2"/>
    <property type="match status" value="3"/>
</dbReference>
<dbReference type="InterPro" id="IPR002048">
    <property type="entry name" value="EF_hand_dom"/>
</dbReference>
<dbReference type="InterPro" id="IPR018247">
    <property type="entry name" value="EF_Hand_1_Ca_BS"/>
</dbReference>
<dbReference type="GO" id="GO:0006874">
    <property type="term" value="P:intracellular calcium ion homeostasis"/>
    <property type="evidence" value="ECO:0007669"/>
    <property type="project" value="TreeGrafter"/>
</dbReference>
<feature type="domain" description="EF-hand" evidence="11">
    <location>
        <begin position="407"/>
        <end position="442"/>
    </location>
</feature>
<dbReference type="AlphaFoldDB" id="A0A2G9I745"/>
<feature type="transmembrane region" description="Helical" evidence="9">
    <location>
        <begin position="521"/>
        <end position="545"/>
    </location>
</feature>
<gene>
    <name evidence="12" type="ORF">CDL12_01659</name>
</gene>
<keyword evidence="10" id="KW-0732">Signal</keyword>
<feature type="domain" description="EF-hand" evidence="11">
    <location>
        <begin position="447"/>
        <end position="482"/>
    </location>
</feature>
<keyword evidence="3" id="KW-0050">Antiport</keyword>
<dbReference type="GO" id="GO:0015369">
    <property type="term" value="F:calcium:proton antiporter activity"/>
    <property type="evidence" value="ECO:0007669"/>
    <property type="project" value="TreeGrafter"/>
</dbReference>
<evidence type="ECO:0000256" key="1">
    <source>
        <dbReference type="ARBA" id="ARBA00004127"/>
    </source>
</evidence>
<protein>
    <submittedName>
        <fullName evidence="12">Ca2+ sensor (EF-Hand superfamily)</fullName>
    </submittedName>
</protein>
<evidence type="ECO:0000256" key="2">
    <source>
        <dbReference type="ARBA" id="ARBA00022448"/>
    </source>
</evidence>
<organism evidence="12 13">
    <name type="scientific">Handroanthus impetiginosus</name>
    <dbReference type="NCBI Taxonomy" id="429701"/>
    <lineage>
        <taxon>Eukaryota</taxon>
        <taxon>Viridiplantae</taxon>
        <taxon>Streptophyta</taxon>
        <taxon>Embryophyta</taxon>
        <taxon>Tracheophyta</taxon>
        <taxon>Spermatophyta</taxon>
        <taxon>Magnoliopsida</taxon>
        <taxon>eudicotyledons</taxon>
        <taxon>Gunneridae</taxon>
        <taxon>Pentapetalae</taxon>
        <taxon>asterids</taxon>
        <taxon>lamiids</taxon>
        <taxon>Lamiales</taxon>
        <taxon>Bignoniaceae</taxon>
        <taxon>Crescentiina</taxon>
        <taxon>Tabebuia alliance</taxon>
        <taxon>Handroanthus</taxon>
    </lineage>
</organism>
<dbReference type="EMBL" id="NKXS01000212">
    <property type="protein sequence ID" value="PIN25583.1"/>
    <property type="molecule type" value="Genomic_DNA"/>
</dbReference>
<feature type="transmembrane region" description="Helical" evidence="9">
    <location>
        <begin position="643"/>
        <end position="667"/>
    </location>
</feature>
<dbReference type="CDD" id="cd00051">
    <property type="entry name" value="EFh"/>
    <property type="match status" value="1"/>
</dbReference>
<feature type="chain" id="PRO_5013742153" evidence="10">
    <location>
        <begin position="21"/>
        <end position="670"/>
    </location>
</feature>
<evidence type="ECO:0000256" key="10">
    <source>
        <dbReference type="SAM" id="SignalP"/>
    </source>
</evidence>
<dbReference type="OrthoDB" id="26525at2759"/>
<evidence type="ECO:0000256" key="7">
    <source>
        <dbReference type="ARBA" id="ARBA00023065"/>
    </source>
</evidence>
<evidence type="ECO:0000313" key="12">
    <source>
        <dbReference type="EMBL" id="PIN25583.1"/>
    </source>
</evidence>
<keyword evidence="5" id="KW-0106">Calcium</keyword>
<feature type="transmembrane region" description="Helical" evidence="9">
    <location>
        <begin position="150"/>
        <end position="174"/>
    </location>
</feature>
<dbReference type="SUPFAM" id="SSF47473">
    <property type="entry name" value="EF-hand"/>
    <property type="match status" value="1"/>
</dbReference>
<evidence type="ECO:0000259" key="11">
    <source>
        <dbReference type="PROSITE" id="PS50222"/>
    </source>
</evidence>
<evidence type="ECO:0000256" key="5">
    <source>
        <dbReference type="ARBA" id="ARBA00022837"/>
    </source>
</evidence>
<dbReference type="Pfam" id="PF01699">
    <property type="entry name" value="Na_Ca_ex"/>
    <property type="match status" value="1"/>
</dbReference>
<keyword evidence="13" id="KW-1185">Reference proteome</keyword>
<feature type="transmembrane region" description="Helical" evidence="9">
    <location>
        <begin position="71"/>
        <end position="94"/>
    </location>
</feature>
<comment type="subcellular location">
    <subcellularLocation>
        <location evidence="1">Endomembrane system</location>
        <topology evidence="1">Multi-pass membrane protein</topology>
    </subcellularLocation>
</comment>
<keyword evidence="7" id="KW-0406">Ion transport</keyword>
<feature type="domain" description="EF-hand" evidence="11">
    <location>
        <begin position="285"/>
        <end position="320"/>
    </location>
</feature>
<keyword evidence="4 9" id="KW-0812">Transmembrane</keyword>
<evidence type="ECO:0000256" key="3">
    <source>
        <dbReference type="ARBA" id="ARBA00022449"/>
    </source>
</evidence>
<accession>A0A2G9I745</accession>
<dbReference type="GO" id="GO:0012505">
    <property type="term" value="C:endomembrane system"/>
    <property type="evidence" value="ECO:0007669"/>
    <property type="project" value="UniProtKB-SubCell"/>
</dbReference>
<dbReference type="Pfam" id="PF13499">
    <property type="entry name" value="EF-hand_7"/>
    <property type="match status" value="1"/>
</dbReference>
<feature type="transmembrane region" description="Helical" evidence="9">
    <location>
        <begin position="617"/>
        <end position="636"/>
    </location>
</feature>
<sequence>MAAIALRLFLLIFSITMARARILKLNSSDDHLISDGVHQVDKQEQIPNACDHQYGFLPCAENSAGYIFQILVYQGLLLGLQMGIYIKILTLLIYGEKQLSSGSKVLLHILGVENYGGIIFRILMALPSMMLMIISGVFGSKENAQSQVSLGVGIYAGMTVFSLTLQWGVCVIFGKTDLLGKSKKHIEASSSNCSRDTAGIMLLSLIPYAVVQLFDISNTASGNRVLTLITLIVSSLSLITYFIYQIFNPWIQKISLDYSKYEVLRAGFLQHVQRQGQLVNEEGKLNTNVIKKLFDETDRDADKCITKGELQNLVVDIIENGKVKVDEKYAVKEEEFIQGCEKWIQETNQSSENSHPHSGHIFQELMQLFKERKEYDPKEIDKIMSKILKHAEKELLKSKSLITQGKPDTENIKNLFKQFDTNEDGSISKSELEELIRNIKFGEFQLAHEDIVKKLFQDFKKDSNDIIDEPEFLAGVHKWLDKAIRVANTSDRTRIIDEFDKIVWREAVYDKWAFIKSLLQVSLGIFILTFLGGPLTVSILQLSYAMGLQSFSISFVIVPVAMNARSLMAAIFPASQKSQRTASLTFSEIYSGVIMNNISGLTTLLAIVYAKELTWDFSAEVLTILVVCAIIGILAYSCNTYPLWTCILAFFLYPFSLGFFYFVQVFFNWK</sequence>